<sequence>MADLLNTTSVVLKHIVETKSLPDVDLIKVLISQLLGYAILAGACITKLPQILVIRSAGTAEGLSLEMFEIETYTLLVSALYGFTQQLPFNTYGESLILAVQNAVILAMVYSYSRTPAMRRLAVTGAYVALVAGVMSGHINKQTMNSFAEANTVVVVLSRLPQIFKNFAAGSTGALSSITTFINVVGCVVRIFTTQQAGGGAAMMRGYVVSLAINATLLVQIILYRKNTAKVLAAQKSRADKDKGAKEAKKEQ</sequence>
<keyword evidence="11" id="KW-1185">Reference proteome</keyword>
<dbReference type="SMART" id="SM00679">
    <property type="entry name" value="CTNS"/>
    <property type="match status" value="2"/>
</dbReference>
<feature type="transmembrane region" description="Helical" evidence="9">
    <location>
        <begin position="204"/>
        <end position="223"/>
    </location>
</feature>
<dbReference type="PIRSF" id="PIRSF023381">
    <property type="entry name" value="MannP-dilichol_defect-1p"/>
    <property type="match status" value="1"/>
</dbReference>
<dbReference type="OrthoDB" id="271506at2759"/>
<organism evidence="10 11">
    <name type="scientific">Chlamydomonas schloesseri</name>
    <dbReference type="NCBI Taxonomy" id="2026947"/>
    <lineage>
        <taxon>Eukaryota</taxon>
        <taxon>Viridiplantae</taxon>
        <taxon>Chlorophyta</taxon>
        <taxon>core chlorophytes</taxon>
        <taxon>Chlorophyceae</taxon>
        <taxon>CS clade</taxon>
        <taxon>Chlamydomonadales</taxon>
        <taxon>Chlamydomonadaceae</taxon>
        <taxon>Chlamydomonas</taxon>
    </lineage>
</organism>
<evidence type="ECO:0000256" key="7">
    <source>
        <dbReference type="ARBA" id="ARBA00038475"/>
    </source>
</evidence>
<protein>
    <recommendedName>
        <fullName evidence="8">Mannose-P-dolichol utilization defect 1 protein homolog</fullName>
    </recommendedName>
</protein>
<evidence type="ECO:0000256" key="8">
    <source>
        <dbReference type="PIRNR" id="PIRNR023381"/>
    </source>
</evidence>
<reference evidence="10" key="1">
    <citation type="journal article" date="2020" name="bioRxiv">
        <title>Comparative genomics of Chlamydomonas.</title>
        <authorList>
            <person name="Craig R.J."/>
            <person name="Hasan A.R."/>
            <person name="Ness R.W."/>
            <person name="Keightley P.D."/>
        </authorList>
    </citation>
    <scope>NUCLEOTIDE SEQUENCE</scope>
    <source>
        <strain evidence="10">CCAP 11/173</strain>
    </source>
</reference>
<evidence type="ECO:0000256" key="9">
    <source>
        <dbReference type="SAM" id="Phobius"/>
    </source>
</evidence>
<feature type="transmembrane region" description="Helical" evidence="9">
    <location>
        <begin position="120"/>
        <end position="139"/>
    </location>
</feature>
<evidence type="ECO:0000256" key="2">
    <source>
        <dbReference type="ARBA" id="ARBA00022448"/>
    </source>
</evidence>
<gene>
    <name evidence="10" type="ORF">HYH02_005308</name>
</gene>
<accession>A0A836B7U8</accession>
<feature type="transmembrane region" description="Helical" evidence="9">
    <location>
        <begin position="167"/>
        <end position="192"/>
    </location>
</feature>
<dbReference type="Proteomes" id="UP000613740">
    <property type="component" value="Unassembled WGS sequence"/>
</dbReference>
<evidence type="ECO:0000256" key="3">
    <source>
        <dbReference type="ARBA" id="ARBA00022692"/>
    </source>
</evidence>
<comment type="caution">
    <text evidence="10">The sequence shown here is derived from an EMBL/GenBank/DDBJ whole genome shotgun (WGS) entry which is preliminary data.</text>
</comment>
<keyword evidence="3 8" id="KW-0812">Transmembrane</keyword>
<dbReference type="AlphaFoldDB" id="A0A836B7U8"/>
<comment type="subcellular location">
    <subcellularLocation>
        <location evidence="1 8">Membrane</location>
        <topology evidence="1 8">Multi-pass membrane protein</topology>
    </subcellularLocation>
</comment>
<name>A0A836B7U8_9CHLO</name>
<evidence type="ECO:0000313" key="10">
    <source>
        <dbReference type="EMBL" id="KAG2449784.1"/>
    </source>
</evidence>
<keyword evidence="4" id="KW-0677">Repeat</keyword>
<dbReference type="InterPro" id="IPR006603">
    <property type="entry name" value="PQ-loop_rpt"/>
</dbReference>
<dbReference type="Pfam" id="PF04193">
    <property type="entry name" value="PQ-loop"/>
    <property type="match status" value="2"/>
</dbReference>
<dbReference type="PANTHER" id="PTHR12226">
    <property type="entry name" value="MANNOSE-P-DOLICHOL UTILIZATION DEFECT 1 LEC35 -RELATED"/>
    <property type="match status" value="1"/>
</dbReference>
<evidence type="ECO:0000256" key="1">
    <source>
        <dbReference type="ARBA" id="ARBA00004141"/>
    </source>
</evidence>
<dbReference type="Gene3D" id="1.20.1280.290">
    <property type="match status" value="2"/>
</dbReference>
<keyword evidence="2" id="KW-0813">Transport</keyword>
<evidence type="ECO:0000256" key="5">
    <source>
        <dbReference type="ARBA" id="ARBA00022989"/>
    </source>
</evidence>
<comment type="similarity">
    <text evidence="7 8">Belongs to the MPDU1 (TC 2.A.43.3) family.</text>
</comment>
<dbReference type="EMBL" id="JAEHOD010000013">
    <property type="protein sequence ID" value="KAG2449784.1"/>
    <property type="molecule type" value="Genomic_DNA"/>
</dbReference>
<keyword evidence="6 8" id="KW-0472">Membrane</keyword>
<dbReference type="InterPro" id="IPR016817">
    <property type="entry name" value="MannP-dilichol_defect-1"/>
</dbReference>
<evidence type="ECO:0000256" key="6">
    <source>
        <dbReference type="ARBA" id="ARBA00023136"/>
    </source>
</evidence>
<evidence type="ECO:0000256" key="4">
    <source>
        <dbReference type="ARBA" id="ARBA00022737"/>
    </source>
</evidence>
<feature type="transmembrane region" description="Helical" evidence="9">
    <location>
        <begin position="96"/>
        <end position="113"/>
    </location>
</feature>
<keyword evidence="5 8" id="KW-1133">Transmembrane helix</keyword>
<evidence type="ECO:0000313" key="11">
    <source>
        <dbReference type="Proteomes" id="UP000613740"/>
    </source>
</evidence>
<dbReference type="GO" id="GO:0016020">
    <property type="term" value="C:membrane"/>
    <property type="evidence" value="ECO:0007669"/>
    <property type="project" value="UniProtKB-SubCell"/>
</dbReference>
<proteinExistence type="inferred from homology"/>
<dbReference type="PANTHER" id="PTHR12226:SF2">
    <property type="entry name" value="MANNOSE-P-DOLICHOL UTILIZATION DEFECT 1 PROTEIN"/>
    <property type="match status" value="1"/>
</dbReference>